<accession>A0AC35F6T0</accession>
<reference evidence="2" key="1">
    <citation type="submission" date="2022-11" db="UniProtKB">
        <authorList>
            <consortium name="WormBaseParasite"/>
        </authorList>
    </citation>
    <scope>IDENTIFICATION</scope>
</reference>
<evidence type="ECO:0000313" key="1">
    <source>
        <dbReference type="Proteomes" id="UP000887580"/>
    </source>
</evidence>
<organism evidence="1 2">
    <name type="scientific">Panagrolaimus sp. PS1159</name>
    <dbReference type="NCBI Taxonomy" id="55785"/>
    <lineage>
        <taxon>Eukaryota</taxon>
        <taxon>Metazoa</taxon>
        <taxon>Ecdysozoa</taxon>
        <taxon>Nematoda</taxon>
        <taxon>Chromadorea</taxon>
        <taxon>Rhabditida</taxon>
        <taxon>Tylenchina</taxon>
        <taxon>Panagrolaimomorpha</taxon>
        <taxon>Panagrolaimoidea</taxon>
        <taxon>Panagrolaimidae</taxon>
        <taxon>Panagrolaimus</taxon>
    </lineage>
</organism>
<dbReference type="Proteomes" id="UP000887580">
    <property type="component" value="Unplaced"/>
</dbReference>
<protein>
    <submittedName>
        <fullName evidence="2">C3H1-type domain-containing protein</fullName>
    </submittedName>
</protein>
<sequence>MMTDSDNGGYLSDGAEEIEATMIEAQFEQSIEEKDALSMREGSFSRSSSSPNSRPSSVTAGRKSVTTDELVAGAEAISSDENSDAEDEEIPHTSESPKRSSPESKKEKKEKAEPREDLEDGEIETDSEDEEEKFQKEQESLPQQYQQHQQQPQPLMSLPKPFITPPMMLRNNNNRQFNNNRQKIDFPRQQNNNYNQNNGLQNSNKRKRPEDCGVCKFYLRGNCTWNDKCKYNHPLGGQRMQWLADLGLPDPEIGYNPNRPRKSDTSRHKSTSPKDDVKRLPRIPRSRRQNSEKSEPKKSPRASPISSDDGGRSPSPKRIRQSPTAISVSSDDSRPPSRARTPLSLSPEGKRRIRSSSSEGHRSRSRSPIASSRTTDTTLGALLRKRRLESQSKQSVDSNPSSFLPGNISDSDDEETPAPPKNRAEAVRRFFNRDPNEIPSIFQPSSKMLSPPQSPTPQSITSSEDERDNEVFKSPSPPRGGSESPVPTTI</sequence>
<name>A0AC35F6T0_9BILA</name>
<dbReference type="WBParaSite" id="PS1159_v2.g13692.t1">
    <property type="protein sequence ID" value="PS1159_v2.g13692.t1"/>
    <property type="gene ID" value="PS1159_v2.g13692"/>
</dbReference>
<proteinExistence type="predicted"/>
<evidence type="ECO:0000313" key="2">
    <source>
        <dbReference type="WBParaSite" id="PS1159_v2.g13692.t1"/>
    </source>
</evidence>